<evidence type="ECO:0000256" key="4">
    <source>
        <dbReference type="ARBA" id="ARBA00022448"/>
    </source>
</evidence>
<evidence type="ECO:0000256" key="3">
    <source>
        <dbReference type="ARBA" id="ARBA00011738"/>
    </source>
</evidence>
<reference evidence="9 10" key="1">
    <citation type="submission" date="2018-06" db="EMBL/GenBank/DDBJ databases">
        <authorList>
            <consortium name="Pathogen Informatics"/>
            <person name="Doyle S."/>
        </authorList>
    </citation>
    <scope>NUCLEOTIDE SEQUENCE [LARGE SCALE GENOMIC DNA]</scope>
    <source>
        <strain evidence="9 10">NCTC10821</strain>
    </source>
</reference>
<evidence type="ECO:0000256" key="2">
    <source>
        <dbReference type="ARBA" id="ARBA00008107"/>
    </source>
</evidence>
<comment type="subcellular location">
    <subcellularLocation>
        <location evidence="1 7">Cytoplasm</location>
    </subcellularLocation>
</comment>
<evidence type="ECO:0000313" key="10">
    <source>
        <dbReference type="Proteomes" id="UP000254978"/>
    </source>
</evidence>
<evidence type="ECO:0000259" key="8">
    <source>
        <dbReference type="Pfam" id="PF01895"/>
    </source>
</evidence>
<organism evidence="9 10">
    <name type="scientific">Mycolicibacterium tokaiense</name>
    <dbReference type="NCBI Taxonomy" id="39695"/>
    <lineage>
        <taxon>Bacteria</taxon>
        <taxon>Bacillati</taxon>
        <taxon>Actinomycetota</taxon>
        <taxon>Actinomycetes</taxon>
        <taxon>Mycobacteriales</taxon>
        <taxon>Mycobacteriaceae</taxon>
        <taxon>Mycolicibacterium</taxon>
    </lineage>
</organism>
<evidence type="ECO:0000256" key="7">
    <source>
        <dbReference type="PIRNR" id="PIRNR003107"/>
    </source>
</evidence>
<accession>A0A378TN56</accession>
<comment type="similarity">
    <text evidence="2 7">Belongs to the PhoU family.</text>
</comment>
<dbReference type="InterPro" id="IPR026022">
    <property type="entry name" value="PhoU_dom"/>
</dbReference>
<dbReference type="InterPro" id="IPR038078">
    <property type="entry name" value="PhoU-like_sf"/>
</dbReference>
<dbReference type="SUPFAM" id="SSF109755">
    <property type="entry name" value="PhoU-like"/>
    <property type="match status" value="1"/>
</dbReference>
<comment type="subunit">
    <text evidence="3 7">Homodimer.</text>
</comment>
<evidence type="ECO:0000256" key="1">
    <source>
        <dbReference type="ARBA" id="ARBA00004496"/>
    </source>
</evidence>
<dbReference type="FunFam" id="1.20.58.220:FF:000004">
    <property type="entry name" value="Phosphate-specific transport system accessory protein PhoU"/>
    <property type="match status" value="1"/>
</dbReference>
<dbReference type="GO" id="GO:0006817">
    <property type="term" value="P:phosphate ion transport"/>
    <property type="evidence" value="ECO:0007669"/>
    <property type="project" value="UniProtKB-KW"/>
</dbReference>
<dbReference type="Gene3D" id="1.20.58.220">
    <property type="entry name" value="Phosphate transport system protein phou homolog 2, domain 2"/>
    <property type="match status" value="1"/>
</dbReference>
<evidence type="ECO:0000256" key="5">
    <source>
        <dbReference type="ARBA" id="ARBA00022490"/>
    </source>
</evidence>
<dbReference type="PIRSF" id="PIRSF003107">
    <property type="entry name" value="PhoU"/>
    <property type="match status" value="1"/>
</dbReference>
<proteinExistence type="inferred from homology"/>
<dbReference type="PANTHER" id="PTHR42930">
    <property type="entry name" value="PHOSPHATE-SPECIFIC TRANSPORT SYSTEM ACCESSORY PROTEIN PHOU"/>
    <property type="match status" value="1"/>
</dbReference>
<keyword evidence="10" id="KW-1185">Reference proteome</keyword>
<feature type="domain" description="PhoU" evidence="8">
    <location>
        <begin position="16"/>
        <end position="104"/>
    </location>
</feature>
<dbReference type="GO" id="GO:0045936">
    <property type="term" value="P:negative regulation of phosphate metabolic process"/>
    <property type="evidence" value="ECO:0007669"/>
    <property type="project" value="InterPro"/>
</dbReference>
<keyword evidence="5 7" id="KW-0963">Cytoplasm</keyword>
<dbReference type="GO" id="GO:0030643">
    <property type="term" value="P:intracellular phosphate ion homeostasis"/>
    <property type="evidence" value="ECO:0007669"/>
    <property type="project" value="InterPro"/>
</dbReference>
<dbReference type="NCBIfam" id="TIGR02135">
    <property type="entry name" value="phoU_full"/>
    <property type="match status" value="1"/>
</dbReference>
<comment type="function">
    <text evidence="7">Plays a role in the regulation of phosphate uptake.</text>
</comment>
<feature type="domain" description="PhoU" evidence="8">
    <location>
        <begin position="122"/>
        <end position="204"/>
    </location>
</feature>
<dbReference type="PANTHER" id="PTHR42930:SF3">
    <property type="entry name" value="PHOSPHATE-SPECIFIC TRANSPORT SYSTEM ACCESSORY PROTEIN PHOU"/>
    <property type="match status" value="1"/>
</dbReference>
<dbReference type="InterPro" id="IPR028366">
    <property type="entry name" value="PhoU"/>
</dbReference>
<gene>
    <name evidence="9" type="primary">phoY1</name>
    <name evidence="9" type="ORF">NCTC10821_04764</name>
</gene>
<dbReference type="AlphaFoldDB" id="A0A378TN56"/>
<name>A0A378TN56_9MYCO</name>
<dbReference type="RefSeq" id="WP_115280207.1">
    <property type="nucleotide sequence ID" value="NZ_AP022600.1"/>
</dbReference>
<protein>
    <recommendedName>
        <fullName evidence="7">Phosphate-specific transport system accessory protein PhoU</fullName>
    </recommendedName>
</protein>
<dbReference type="GO" id="GO:0005737">
    <property type="term" value="C:cytoplasm"/>
    <property type="evidence" value="ECO:0007669"/>
    <property type="project" value="UniProtKB-SubCell"/>
</dbReference>
<dbReference type="EMBL" id="UGQT01000001">
    <property type="protein sequence ID" value="STZ61215.1"/>
    <property type="molecule type" value="Genomic_DNA"/>
</dbReference>
<keyword evidence="6 7" id="KW-0592">Phosphate transport</keyword>
<sequence length="221" mass="24024">MRTEFHQRLDGLAADLARMCGQAGDEIERATHSLLQADLEAAEVVIGNLDQLTARKNQVEHDAFQLLALQAPVAADLRAVVGALQTAADADRMGGLSAHVARIVRRRHPARVLPEEVDGYFAEMGEVAVALARGAQEVVLSGDVDLAKQILDDDQTMDGLHRHLFTMVLGGDWRHGVGAAVDMVLLGRFYERFADHAVEIARRIIFQTTGSKLTDNDAPAD</sequence>
<evidence type="ECO:0000256" key="6">
    <source>
        <dbReference type="ARBA" id="ARBA00022592"/>
    </source>
</evidence>
<keyword evidence="4 7" id="KW-0813">Transport</keyword>
<dbReference type="Proteomes" id="UP000254978">
    <property type="component" value="Unassembled WGS sequence"/>
</dbReference>
<evidence type="ECO:0000313" key="9">
    <source>
        <dbReference type="EMBL" id="STZ61215.1"/>
    </source>
</evidence>
<dbReference type="OrthoDB" id="9814256at2"/>
<dbReference type="Pfam" id="PF01895">
    <property type="entry name" value="PhoU"/>
    <property type="match status" value="2"/>
</dbReference>